<protein>
    <recommendedName>
        <fullName evidence="4">Flavodoxin-like domain-containing protein</fullName>
    </recommendedName>
</protein>
<dbReference type="Gene3D" id="3.40.50.360">
    <property type="match status" value="1"/>
</dbReference>
<sequence length="161" mass="17361">MKTLVVYYSLTGTTRAVAEMIADQMNADLAEIGCTRYGRSAWGMIRAVYDSLRNNLPPIEPLARNVTAYDLVVVGGPIWASHPAPPVRRFLRQTVSRLPRTAVFLTHQGSPAEGALAEMEDIIGKSAAATLVARKADLDEPVMAEKVAAFALVLERHAGSG</sequence>
<dbReference type="Pfam" id="PF12682">
    <property type="entry name" value="Flavodoxin_4"/>
    <property type="match status" value="1"/>
</dbReference>
<dbReference type="GO" id="GO:0009055">
    <property type="term" value="F:electron transfer activity"/>
    <property type="evidence" value="ECO:0007669"/>
    <property type="project" value="InterPro"/>
</dbReference>
<organism evidence="5 6">
    <name type="scientific">Maricaulis virginensis</name>
    <dbReference type="NCBI Taxonomy" id="144022"/>
    <lineage>
        <taxon>Bacteria</taxon>
        <taxon>Pseudomonadati</taxon>
        <taxon>Pseudomonadota</taxon>
        <taxon>Alphaproteobacteria</taxon>
        <taxon>Maricaulales</taxon>
        <taxon>Maricaulaceae</taxon>
        <taxon>Maricaulis</taxon>
    </lineage>
</organism>
<dbReference type="PROSITE" id="PS50902">
    <property type="entry name" value="FLAVODOXIN_LIKE"/>
    <property type="match status" value="1"/>
</dbReference>
<keyword evidence="3" id="KW-0288">FMN</keyword>
<evidence type="ECO:0000313" key="5">
    <source>
        <dbReference type="EMBL" id="GLK50611.1"/>
    </source>
</evidence>
<comment type="caution">
    <text evidence="5">The sequence shown here is derived from an EMBL/GenBank/DDBJ whole genome shotgun (WGS) entry which is preliminary data.</text>
</comment>
<comment type="cofactor">
    <cofactor evidence="1">
        <name>FMN</name>
        <dbReference type="ChEBI" id="CHEBI:58210"/>
    </cofactor>
</comment>
<keyword evidence="2" id="KW-0285">Flavoprotein</keyword>
<dbReference type="EMBL" id="BSFE01000001">
    <property type="protein sequence ID" value="GLK50611.1"/>
    <property type="molecule type" value="Genomic_DNA"/>
</dbReference>
<reference evidence="5" key="1">
    <citation type="journal article" date="2014" name="Int. J. Syst. Evol. Microbiol.">
        <title>Complete genome sequence of Corynebacterium casei LMG S-19264T (=DSM 44701T), isolated from a smear-ripened cheese.</title>
        <authorList>
            <consortium name="US DOE Joint Genome Institute (JGI-PGF)"/>
            <person name="Walter F."/>
            <person name="Albersmeier A."/>
            <person name="Kalinowski J."/>
            <person name="Ruckert C."/>
        </authorList>
    </citation>
    <scope>NUCLEOTIDE SEQUENCE</scope>
    <source>
        <strain evidence="5">VKM B-1513</strain>
    </source>
</reference>
<evidence type="ECO:0000256" key="3">
    <source>
        <dbReference type="ARBA" id="ARBA00022643"/>
    </source>
</evidence>
<evidence type="ECO:0000256" key="2">
    <source>
        <dbReference type="ARBA" id="ARBA00022630"/>
    </source>
</evidence>
<dbReference type="GO" id="GO:0010181">
    <property type="term" value="F:FMN binding"/>
    <property type="evidence" value="ECO:0007669"/>
    <property type="project" value="InterPro"/>
</dbReference>
<dbReference type="InterPro" id="IPR008254">
    <property type="entry name" value="Flavodoxin/NO_synth"/>
</dbReference>
<dbReference type="SUPFAM" id="SSF52218">
    <property type="entry name" value="Flavoproteins"/>
    <property type="match status" value="1"/>
</dbReference>
<dbReference type="PANTHER" id="PTHR39201">
    <property type="entry name" value="EXPORTED PROTEIN-RELATED"/>
    <property type="match status" value="1"/>
</dbReference>
<evidence type="ECO:0000259" key="4">
    <source>
        <dbReference type="PROSITE" id="PS50902"/>
    </source>
</evidence>
<proteinExistence type="predicted"/>
<evidence type="ECO:0000313" key="6">
    <source>
        <dbReference type="Proteomes" id="UP001143486"/>
    </source>
</evidence>
<dbReference type="PANTHER" id="PTHR39201:SF1">
    <property type="entry name" value="FLAVODOXIN-LIKE DOMAIN-CONTAINING PROTEIN"/>
    <property type="match status" value="1"/>
</dbReference>
<dbReference type="InterPro" id="IPR001226">
    <property type="entry name" value="Flavodoxin_CS"/>
</dbReference>
<feature type="domain" description="Flavodoxin-like" evidence="4">
    <location>
        <begin position="3"/>
        <end position="161"/>
    </location>
</feature>
<evidence type="ECO:0000256" key="1">
    <source>
        <dbReference type="ARBA" id="ARBA00001917"/>
    </source>
</evidence>
<dbReference type="RefSeq" id="WP_271185012.1">
    <property type="nucleotide sequence ID" value="NZ_BSFE01000001.1"/>
</dbReference>
<dbReference type="InterPro" id="IPR029039">
    <property type="entry name" value="Flavoprotein-like_sf"/>
</dbReference>
<reference evidence="5" key="2">
    <citation type="submission" date="2023-01" db="EMBL/GenBank/DDBJ databases">
        <authorList>
            <person name="Sun Q."/>
            <person name="Evtushenko L."/>
        </authorList>
    </citation>
    <scope>NUCLEOTIDE SEQUENCE</scope>
    <source>
        <strain evidence="5">VKM B-1513</strain>
    </source>
</reference>
<dbReference type="Proteomes" id="UP001143486">
    <property type="component" value="Unassembled WGS sequence"/>
</dbReference>
<keyword evidence="6" id="KW-1185">Reference proteome</keyword>
<name>A0A9W6IHW4_9PROT</name>
<accession>A0A9W6IHW4</accession>
<dbReference type="AlphaFoldDB" id="A0A9W6IHW4"/>
<gene>
    <name evidence="5" type="ORF">GCM10017621_01190</name>
</gene>
<dbReference type="PROSITE" id="PS00201">
    <property type="entry name" value="FLAVODOXIN"/>
    <property type="match status" value="1"/>
</dbReference>